<name>A0A101MIB4_PENFR</name>
<dbReference type="Proteomes" id="UP000055045">
    <property type="component" value="Unassembled WGS sequence"/>
</dbReference>
<comment type="caution">
    <text evidence="1">The sequence shown here is derived from an EMBL/GenBank/DDBJ whole genome shotgun (WGS) entry which is preliminary data.</text>
</comment>
<gene>
    <name evidence="1" type="ORF">ACN42_g5995</name>
</gene>
<accession>A0A101MIB4</accession>
<reference evidence="1 2" key="1">
    <citation type="submission" date="2015-10" db="EMBL/GenBank/DDBJ databases">
        <title>Genome sequencing of Penicillium freii.</title>
        <authorList>
            <person name="Nguyen H.D."/>
            <person name="Visagie C.M."/>
            <person name="Seifert K.A."/>
        </authorList>
    </citation>
    <scope>NUCLEOTIDE SEQUENCE [LARGE SCALE GENOMIC DNA]</scope>
    <source>
        <strain evidence="1 2">DAOM 242723</strain>
    </source>
</reference>
<keyword evidence="2" id="KW-1185">Reference proteome</keyword>
<organism evidence="1 2">
    <name type="scientific">Penicillium freii</name>
    <dbReference type="NCBI Taxonomy" id="48697"/>
    <lineage>
        <taxon>Eukaryota</taxon>
        <taxon>Fungi</taxon>
        <taxon>Dikarya</taxon>
        <taxon>Ascomycota</taxon>
        <taxon>Pezizomycotina</taxon>
        <taxon>Eurotiomycetes</taxon>
        <taxon>Eurotiomycetidae</taxon>
        <taxon>Eurotiales</taxon>
        <taxon>Aspergillaceae</taxon>
        <taxon>Penicillium</taxon>
    </lineage>
</organism>
<dbReference type="AlphaFoldDB" id="A0A101MIB4"/>
<protein>
    <submittedName>
        <fullName evidence="1">Uncharacterized protein</fullName>
    </submittedName>
</protein>
<evidence type="ECO:0000313" key="1">
    <source>
        <dbReference type="EMBL" id="KUM61119.1"/>
    </source>
</evidence>
<dbReference type="EMBL" id="LLXE01000147">
    <property type="protein sequence ID" value="KUM61119.1"/>
    <property type="molecule type" value="Genomic_DNA"/>
</dbReference>
<sequence length="128" mass="14459">MDTGDRMLCHACGGVWIKNDDLTCPHCESDFTEIVQLRFPQNCLLKVPPYTVPTPRRLRTPTRGWITTHGNETHKNGRALGFSEVGLLHIPRCAPIDRPTAVFHSAAQHLILECLLVSAIMARTLWFR</sequence>
<evidence type="ECO:0000313" key="2">
    <source>
        <dbReference type="Proteomes" id="UP000055045"/>
    </source>
</evidence>
<proteinExistence type="predicted"/>